<dbReference type="RefSeq" id="WP_137970101.1">
    <property type="nucleotide sequence ID" value="NZ_BJHV01000001.1"/>
</dbReference>
<name>A0A4D4KDF6_9ACTN</name>
<dbReference type="SMART" id="SM01043">
    <property type="entry name" value="BTAD"/>
    <property type="match status" value="1"/>
</dbReference>
<dbReference type="PROSITE" id="PS51755">
    <property type="entry name" value="OMPR_PHOB"/>
    <property type="match status" value="1"/>
</dbReference>
<proteinExistence type="inferred from homology"/>
<dbReference type="Pfam" id="PF03704">
    <property type="entry name" value="BTAD"/>
    <property type="match status" value="1"/>
</dbReference>
<feature type="DNA-binding region" description="OmpR/PhoB-type" evidence="4">
    <location>
        <begin position="1"/>
        <end position="92"/>
    </location>
</feature>
<dbReference type="InterPro" id="IPR001867">
    <property type="entry name" value="OmpR/PhoB-type_DNA-bd"/>
</dbReference>
<gene>
    <name evidence="7" type="ORF">SANT12839_052490</name>
</gene>
<dbReference type="SMART" id="SM00862">
    <property type="entry name" value="Trans_reg_C"/>
    <property type="match status" value="1"/>
</dbReference>
<dbReference type="PANTHER" id="PTHR47691:SF3">
    <property type="entry name" value="HTH-TYPE TRANSCRIPTIONAL REGULATOR RV0890C-RELATED"/>
    <property type="match status" value="1"/>
</dbReference>
<feature type="domain" description="OmpR/PhoB-type" evidence="6">
    <location>
        <begin position="1"/>
        <end position="92"/>
    </location>
</feature>
<dbReference type="InterPro" id="IPR036388">
    <property type="entry name" value="WH-like_DNA-bd_sf"/>
</dbReference>
<keyword evidence="2" id="KW-0902">Two-component regulatory system</keyword>
<keyword evidence="8" id="KW-1185">Reference proteome</keyword>
<evidence type="ECO:0000256" key="2">
    <source>
        <dbReference type="ARBA" id="ARBA00023012"/>
    </source>
</evidence>
<organism evidence="7 8">
    <name type="scientific">Streptomyces antimycoticus</name>
    <dbReference type="NCBI Taxonomy" id="68175"/>
    <lineage>
        <taxon>Bacteria</taxon>
        <taxon>Bacillati</taxon>
        <taxon>Actinomycetota</taxon>
        <taxon>Actinomycetes</taxon>
        <taxon>Kitasatosporales</taxon>
        <taxon>Streptomycetaceae</taxon>
        <taxon>Streptomyces</taxon>
        <taxon>Streptomyces violaceusniger group</taxon>
    </lineage>
</organism>
<dbReference type="Gene3D" id="1.25.40.10">
    <property type="entry name" value="Tetratricopeptide repeat domain"/>
    <property type="match status" value="2"/>
</dbReference>
<evidence type="ECO:0000259" key="6">
    <source>
        <dbReference type="PROSITE" id="PS51755"/>
    </source>
</evidence>
<feature type="compositionally biased region" description="Basic and acidic residues" evidence="5">
    <location>
        <begin position="290"/>
        <end position="309"/>
    </location>
</feature>
<dbReference type="GO" id="GO:0000160">
    <property type="term" value="P:phosphorelay signal transduction system"/>
    <property type="evidence" value="ECO:0007669"/>
    <property type="project" value="UniProtKB-KW"/>
</dbReference>
<protein>
    <recommendedName>
        <fullName evidence="6">OmpR/PhoB-type domain-containing protein</fullName>
    </recommendedName>
</protein>
<keyword evidence="3 4" id="KW-0238">DNA-binding</keyword>
<dbReference type="SUPFAM" id="SSF48452">
    <property type="entry name" value="TPR-like"/>
    <property type="match status" value="2"/>
</dbReference>
<comment type="similarity">
    <text evidence="1">Belongs to the AfsR/DnrI/RedD regulatory family.</text>
</comment>
<dbReference type="Gene3D" id="1.10.10.10">
    <property type="entry name" value="Winged helix-like DNA-binding domain superfamily/Winged helix DNA-binding domain"/>
    <property type="match status" value="1"/>
</dbReference>
<dbReference type="SUPFAM" id="SSF46894">
    <property type="entry name" value="C-terminal effector domain of the bipartite response regulators"/>
    <property type="match status" value="1"/>
</dbReference>
<dbReference type="GO" id="GO:0006355">
    <property type="term" value="P:regulation of DNA-templated transcription"/>
    <property type="evidence" value="ECO:0007669"/>
    <property type="project" value="InterPro"/>
</dbReference>
<dbReference type="CDD" id="cd15831">
    <property type="entry name" value="BTAD"/>
    <property type="match status" value="1"/>
</dbReference>
<feature type="region of interest" description="Disordered" evidence="5">
    <location>
        <begin position="244"/>
        <end position="349"/>
    </location>
</feature>
<evidence type="ECO:0000313" key="8">
    <source>
        <dbReference type="Proteomes" id="UP000299290"/>
    </source>
</evidence>
<dbReference type="InterPro" id="IPR011990">
    <property type="entry name" value="TPR-like_helical_dom_sf"/>
</dbReference>
<dbReference type="EMBL" id="BJHV01000001">
    <property type="protein sequence ID" value="GDY44367.1"/>
    <property type="molecule type" value="Genomic_DNA"/>
</dbReference>
<evidence type="ECO:0000313" key="7">
    <source>
        <dbReference type="EMBL" id="GDY44367.1"/>
    </source>
</evidence>
<dbReference type="InterPro" id="IPR027417">
    <property type="entry name" value="P-loop_NTPase"/>
</dbReference>
<evidence type="ECO:0000256" key="5">
    <source>
        <dbReference type="SAM" id="MobiDB-lite"/>
    </source>
</evidence>
<dbReference type="GO" id="GO:0043531">
    <property type="term" value="F:ADP binding"/>
    <property type="evidence" value="ECO:0007669"/>
    <property type="project" value="InterPro"/>
</dbReference>
<evidence type="ECO:0000256" key="1">
    <source>
        <dbReference type="ARBA" id="ARBA00005820"/>
    </source>
</evidence>
<dbReference type="InterPro" id="IPR016032">
    <property type="entry name" value="Sig_transdc_resp-reg_C-effctor"/>
</dbReference>
<reference evidence="7 8" key="1">
    <citation type="journal article" date="2020" name="Int. J. Syst. Evol. Microbiol.">
        <title>Reclassification of Streptomyces castelarensis and Streptomyces sporoclivatus as later heterotypic synonyms of Streptomyces antimycoticus.</title>
        <authorList>
            <person name="Komaki H."/>
            <person name="Tamura T."/>
        </authorList>
    </citation>
    <scope>NUCLEOTIDE SEQUENCE [LARGE SCALE GENOMIC DNA]</scope>
    <source>
        <strain evidence="7 8">NBRC 12839</strain>
    </source>
</reference>
<dbReference type="InterPro" id="IPR005158">
    <property type="entry name" value="BTAD"/>
</dbReference>
<comment type="caution">
    <text evidence="7">The sequence shown here is derived from an EMBL/GenBank/DDBJ whole genome shotgun (WGS) entry which is preliminary data.</text>
</comment>
<dbReference type="GO" id="GO:0003677">
    <property type="term" value="F:DNA binding"/>
    <property type="evidence" value="ECO:0007669"/>
    <property type="project" value="UniProtKB-UniRule"/>
</dbReference>
<accession>A0A4D4KDF6</accession>
<evidence type="ECO:0000256" key="4">
    <source>
        <dbReference type="PROSITE-ProRule" id="PRU01091"/>
    </source>
</evidence>
<dbReference type="PANTHER" id="PTHR47691">
    <property type="entry name" value="REGULATOR-RELATED"/>
    <property type="match status" value="1"/>
</dbReference>
<feature type="compositionally biased region" description="Gly residues" evidence="5">
    <location>
        <begin position="270"/>
        <end position="279"/>
    </location>
</feature>
<sequence length="1357" mass="145102">MRYLILGTTEARDDHGDPLPLGGPRIRALLAALAVRAARSAPVSVDVLIDEVWADDPPHDAPAALQALVGRLRRTIGRDAVVSSPGGYRLATATPQDDVDLLRFERLTNEGVRALDADDPETAAATLRKALALWRGPALADLPDRDAPAARPEALRLTALHRRIDADLALDRPTDVIPELRQLVADHPLDETFHAQLIRALRAAGHSADALAAYEDVRRILADRLGTDPGAELKELHRRLLTTNAEPALGDPDAARGGAPTAQAVAPRGDGLGGSGGRGVRADSGTRWALDGRGDSAPRGMTDGRDDGPARGAFDGPAGNGETGAGARSQGDDGREAGSGTAVPPLPHSNLRARLNSFVGRQNEIGDILRDLDGARLVTLTGPGGSGKTRLSEEAAATVTAGYPDGVWVAELAPLDHPSAVPGAVLSAVGRRATMLLASGLESRTTGPDGGDPTSRLVEYCADRRLLLLLDNCEHVIDTAARLTETLLAHCPGVTVLATSREPLGVPGETIRPVEPLAPAPAHQLFAERAATVRPGFDLAADPETAAAVAEICRRLDGLPLAIELAAARLRLLTPRQIADRLDDRFRLLTSGSRTALPRQQTLRAVVEWSWDLLDERERTVLRRASVFAGGWTLSAAEAVCADAPPGENVLTVDTDEDRAFDDGVFGDGAFGDGVFEDGVDTRGALTDATASTPEPGDTVAYDETCSATRSHPRPHARIAPAEVLELLGALVDKSLLIVDHPSHGAAAESSGPPGGEPRYRMLETIHEYVGKRATEDRAARADHKAAVARHTAHFRDFIRAAEPRLRSAEQLPWLHLVETDLDNIRAALHRSLTIADEDTVFALIRALAWFWWLRNYRDEGAAWVGRALALQARPHGTDAEADRIPGGTHPLDQFPHIPDRIPDGEDGVDEEATRYWQRMDLRLMLFVLLAEQGTGPDLSDPRIRDVAIRMRAAYAGHPGPRSASFPGLLWPFTAFVIEGFVGGMLPLMDQTVAVCRTHGDDWALGITLMYRTHLAIDMPGGIETVDDDLAELRELTARVGDRWLLAQVEGARGEIATHHGRFAEAKAAYEKALRLAQELGAHTEVPFLYTRLADLALHERDMEATLTLVARSEEAAERCGTQDVRAFNQIVRSEAELLRGDLGRARTYCDAAWDRAGRGTPPPQFWVVAGGLDGRITGLEGDLVGGLRKLRNTLREGFEASCMELLLAHQAESAAELLTRCGQERLAVRLLGAADGWRGRLPRSPLVAGDVGATVARASEALGQDAVDKLRAENTTLPPEQAICLLDEVLTSLDARDAADATGVADAFEATAAQAGAQAEAVERAATDDQAKPNTQANPDIQAETADRGAAPPPAR</sequence>
<dbReference type="Gene3D" id="3.40.50.300">
    <property type="entry name" value="P-loop containing nucleotide triphosphate hydrolases"/>
    <property type="match status" value="1"/>
</dbReference>
<feature type="compositionally biased region" description="Basic and acidic residues" evidence="5">
    <location>
        <begin position="1322"/>
        <end position="1332"/>
    </location>
</feature>
<dbReference type="PRINTS" id="PR00364">
    <property type="entry name" value="DISEASERSIST"/>
</dbReference>
<dbReference type="SUPFAM" id="SSF52540">
    <property type="entry name" value="P-loop containing nucleoside triphosphate hydrolases"/>
    <property type="match status" value="1"/>
</dbReference>
<evidence type="ECO:0000256" key="3">
    <source>
        <dbReference type="ARBA" id="ARBA00023125"/>
    </source>
</evidence>
<feature type="region of interest" description="Disordered" evidence="5">
    <location>
        <begin position="1315"/>
        <end position="1357"/>
    </location>
</feature>
<dbReference type="Proteomes" id="UP000299290">
    <property type="component" value="Unassembled WGS sequence"/>
</dbReference>